<gene>
    <name evidence="2" type="ORF">ACFFR3_30240</name>
</gene>
<name>A0ABV5NUD1_9ACTN</name>
<dbReference type="InterPro" id="IPR036412">
    <property type="entry name" value="HAD-like_sf"/>
</dbReference>
<dbReference type="InterPro" id="IPR023214">
    <property type="entry name" value="HAD_sf"/>
</dbReference>
<protein>
    <recommendedName>
        <fullName evidence="4">HAD family hydrolase</fullName>
    </recommendedName>
</protein>
<evidence type="ECO:0000313" key="2">
    <source>
        <dbReference type="EMBL" id="MFB9473796.1"/>
    </source>
</evidence>
<dbReference type="SUPFAM" id="SSF56784">
    <property type="entry name" value="HAD-like"/>
    <property type="match status" value="1"/>
</dbReference>
<dbReference type="Gene3D" id="3.40.50.1000">
    <property type="entry name" value="HAD superfamily/HAD-like"/>
    <property type="match status" value="1"/>
</dbReference>
<dbReference type="EMBL" id="JBHMCF010000036">
    <property type="protein sequence ID" value="MFB9473796.1"/>
    <property type="molecule type" value="Genomic_DNA"/>
</dbReference>
<dbReference type="Proteomes" id="UP001589568">
    <property type="component" value="Unassembled WGS sequence"/>
</dbReference>
<sequence>MSPLDVKGVLFDLDETLLDHRGAASAGIAAWAAWPCLPRPTSTPPTRSTPPATGAPGPAFPDVAQAVAGLAGFALGVLTNGVQRVQEAKVRAIGLAGSYRRGARPRGVPAHHLADGAGAAAEGLNRLRRQLDTFVRTF</sequence>
<feature type="compositionally biased region" description="Low complexity" evidence="1">
    <location>
        <begin position="44"/>
        <end position="58"/>
    </location>
</feature>
<keyword evidence="3" id="KW-1185">Reference proteome</keyword>
<evidence type="ECO:0000256" key="1">
    <source>
        <dbReference type="SAM" id="MobiDB-lite"/>
    </source>
</evidence>
<organism evidence="2 3">
    <name type="scientific">Nonomuraea salmonea</name>
    <dbReference type="NCBI Taxonomy" id="46181"/>
    <lineage>
        <taxon>Bacteria</taxon>
        <taxon>Bacillati</taxon>
        <taxon>Actinomycetota</taxon>
        <taxon>Actinomycetes</taxon>
        <taxon>Streptosporangiales</taxon>
        <taxon>Streptosporangiaceae</taxon>
        <taxon>Nonomuraea</taxon>
    </lineage>
</organism>
<proteinExistence type="predicted"/>
<dbReference type="RefSeq" id="WP_345385797.1">
    <property type="nucleotide sequence ID" value="NZ_BAAAXS010000001.1"/>
</dbReference>
<comment type="caution">
    <text evidence="2">The sequence shown here is derived from an EMBL/GenBank/DDBJ whole genome shotgun (WGS) entry which is preliminary data.</text>
</comment>
<feature type="region of interest" description="Disordered" evidence="1">
    <location>
        <begin position="39"/>
        <end position="58"/>
    </location>
</feature>
<evidence type="ECO:0008006" key="4">
    <source>
        <dbReference type="Google" id="ProtNLM"/>
    </source>
</evidence>
<accession>A0ABV5NUD1</accession>
<reference evidence="2 3" key="1">
    <citation type="submission" date="2024-09" db="EMBL/GenBank/DDBJ databases">
        <authorList>
            <person name="Sun Q."/>
            <person name="Mori K."/>
        </authorList>
    </citation>
    <scope>NUCLEOTIDE SEQUENCE [LARGE SCALE GENOMIC DNA]</scope>
    <source>
        <strain evidence="2 3">JCM 3324</strain>
    </source>
</reference>
<evidence type="ECO:0000313" key="3">
    <source>
        <dbReference type="Proteomes" id="UP001589568"/>
    </source>
</evidence>